<evidence type="ECO:0000256" key="1">
    <source>
        <dbReference type="ARBA" id="ARBA00005298"/>
    </source>
</evidence>
<feature type="domain" description="Arrestin C-terminal-like" evidence="3">
    <location>
        <begin position="172"/>
        <end position="318"/>
    </location>
</feature>
<reference evidence="5" key="1">
    <citation type="submission" date="2011-07" db="EMBL/GenBank/DDBJ databases">
        <authorList>
            <consortium name="Caenorhabditis brenneri Sequencing and Analysis Consortium"/>
            <person name="Wilson R.K."/>
        </authorList>
    </citation>
    <scope>NUCLEOTIDE SEQUENCE [LARGE SCALE GENOMIC DNA]</scope>
    <source>
        <strain evidence="5">PB2801</strain>
    </source>
</reference>
<dbReference type="InterPro" id="IPR014752">
    <property type="entry name" value="Arrestin-like_C"/>
</dbReference>
<dbReference type="Pfam" id="PF00339">
    <property type="entry name" value="Arrestin_N"/>
    <property type="match status" value="1"/>
</dbReference>
<accession>G0MAI4</accession>
<proteinExistence type="inferred from homology"/>
<dbReference type="OrthoDB" id="2333384at2759"/>
<comment type="similarity">
    <text evidence="1">Belongs to the arrestin family.</text>
</comment>
<evidence type="ECO:0000256" key="2">
    <source>
        <dbReference type="SAM" id="MobiDB-lite"/>
    </source>
</evidence>
<dbReference type="Pfam" id="PF02752">
    <property type="entry name" value="Arrestin_C"/>
    <property type="match status" value="1"/>
</dbReference>
<dbReference type="SUPFAM" id="SSF81296">
    <property type="entry name" value="E set domains"/>
    <property type="match status" value="2"/>
</dbReference>
<organism evidence="5">
    <name type="scientific">Caenorhabditis brenneri</name>
    <name type="common">Nematode worm</name>
    <dbReference type="NCBI Taxonomy" id="135651"/>
    <lineage>
        <taxon>Eukaryota</taxon>
        <taxon>Metazoa</taxon>
        <taxon>Ecdysozoa</taxon>
        <taxon>Nematoda</taxon>
        <taxon>Chromadorea</taxon>
        <taxon>Rhabditida</taxon>
        <taxon>Rhabditina</taxon>
        <taxon>Rhabditomorpha</taxon>
        <taxon>Rhabditoidea</taxon>
        <taxon>Rhabditidae</taxon>
        <taxon>Peloderinae</taxon>
        <taxon>Caenorhabditis</taxon>
    </lineage>
</organism>
<dbReference type="HOGENOM" id="CLU_039221_0_0_1"/>
<dbReference type="Gene3D" id="2.60.40.640">
    <property type="match status" value="2"/>
</dbReference>
<dbReference type="OMA" id="MIAWSAN"/>
<gene>
    <name evidence="4" type="ORF">CAEBREN_21953</name>
</gene>
<dbReference type="GO" id="GO:0015031">
    <property type="term" value="P:protein transport"/>
    <property type="evidence" value="ECO:0007669"/>
    <property type="project" value="TreeGrafter"/>
</dbReference>
<dbReference type="Proteomes" id="UP000008068">
    <property type="component" value="Unassembled WGS sequence"/>
</dbReference>
<dbReference type="InParanoid" id="G0MAI4"/>
<evidence type="ECO:0000259" key="3">
    <source>
        <dbReference type="SMART" id="SM01017"/>
    </source>
</evidence>
<sequence length="354" mass="39621">MEHLKIAFLSPNGYVPGQSITGQVILESIQDISARYLKVCLRGVAYTKWGESEHRHRKRADGKDVKYTVVVNYSGETEIVSKEMIAWSANNGLSKLPPGQHTFPFSFLLPIDCPPSFEGFYGHIRYSIRAELDRPRESNVEAIVHAYDLNSFPRDNNPIVMEDSKDIGGIIKKGIVTMNVSIPKQAYAPSEQIPITIKIDNKSKRPATCVYAELHQTNQYSGKRMNDDASCTHSPVNSTKEHYKIDKEKKSESRKNVKLEPKCQGHVELQMKIPKLPPTFQYSIVNVEYLLSVSVITETSQNNILNVEIPIVIGTVPIGEASKTDLLPPAYLSGTPSAPMLPPTYEESMNFTKI</sequence>
<dbReference type="STRING" id="135651.G0MAI4"/>
<dbReference type="SMART" id="SM01017">
    <property type="entry name" value="Arrestin_C"/>
    <property type="match status" value="1"/>
</dbReference>
<dbReference type="InterPro" id="IPR011022">
    <property type="entry name" value="Arrestin_C-like"/>
</dbReference>
<name>G0MAI4_CAEBE</name>
<dbReference type="GO" id="GO:0005737">
    <property type="term" value="C:cytoplasm"/>
    <property type="evidence" value="ECO:0007669"/>
    <property type="project" value="TreeGrafter"/>
</dbReference>
<keyword evidence="5" id="KW-1185">Reference proteome</keyword>
<evidence type="ECO:0000313" key="4">
    <source>
        <dbReference type="EMBL" id="EGT40318.1"/>
    </source>
</evidence>
<dbReference type="PANTHER" id="PTHR11188:SF67">
    <property type="entry name" value="ARRESTIN C-TERMINAL-LIKE DOMAIN-CONTAINING PROTEIN"/>
    <property type="match status" value="1"/>
</dbReference>
<dbReference type="InterPro" id="IPR014756">
    <property type="entry name" value="Ig_E-set"/>
</dbReference>
<evidence type="ECO:0000313" key="5">
    <source>
        <dbReference type="Proteomes" id="UP000008068"/>
    </source>
</evidence>
<dbReference type="PANTHER" id="PTHR11188">
    <property type="entry name" value="ARRESTIN DOMAIN CONTAINING PROTEIN"/>
    <property type="match status" value="1"/>
</dbReference>
<dbReference type="EMBL" id="GL379788">
    <property type="protein sequence ID" value="EGT40318.1"/>
    <property type="molecule type" value="Genomic_DNA"/>
</dbReference>
<dbReference type="AlphaFoldDB" id="G0MAI4"/>
<feature type="region of interest" description="Disordered" evidence="2">
    <location>
        <begin position="221"/>
        <end position="240"/>
    </location>
</feature>
<protein>
    <recommendedName>
        <fullName evidence="3">Arrestin C-terminal-like domain-containing protein</fullName>
    </recommendedName>
</protein>
<feature type="compositionally biased region" description="Polar residues" evidence="2">
    <location>
        <begin position="229"/>
        <end position="238"/>
    </location>
</feature>
<dbReference type="eggNOG" id="KOG3780">
    <property type="taxonomic scope" value="Eukaryota"/>
</dbReference>
<dbReference type="InterPro" id="IPR050357">
    <property type="entry name" value="Arrestin_domain-protein"/>
</dbReference>
<dbReference type="InterPro" id="IPR011021">
    <property type="entry name" value="Arrestin-like_N"/>
</dbReference>